<dbReference type="InterPro" id="IPR016181">
    <property type="entry name" value="Acyl_CoA_acyltransferase"/>
</dbReference>
<dbReference type="PIRSF" id="PIRSF037208">
    <property type="entry name" value="ATE_pro_prd"/>
    <property type="match status" value="1"/>
</dbReference>
<sequence length="285" mass="31909">MSAHRPQLFYTTEPSPCPYLPGRTERKVMTELSGVEADQLHDRLSRAGFRRSHGIVYAPVCSNCQSCIPIRLPVLAFRPDRTMRRVRRDHADLVVTERPIIATEEQYELFRAYQEHRHGDGDMALMGLDDYQSMIETSPVETSVFEFRTREGRLVCVSLVDILSDGLSAVYTFYCLDDPHRSFGTASILWLVAEAASRGKPYLYLGYWVPGSVKMGYKSRFQPAEILRAGQWHRLADQHGTKAAPLSGSATPGAPKFDPLTTMQPAPDQSPDGAALPDNAASERY</sequence>
<feature type="region of interest" description="Disordered" evidence="5">
    <location>
        <begin position="241"/>
        <end position="285"/>
    </location>
</feature>
<keyword evidence="1 4" id="KW-0963">Cytoplasm</keyword>
<dbReference type="Pfam" id="PF04376">
    <property type="entry name" value="ATE_N"/>
    <property type="match status" value="1"/>
</dbReference>
<dbReference type="PANTHER" id="PTHR21367:SF1">
    <property type="entry name" value="ARGINYL-TRNA--PROTEIN TRANSFERASE 1"/>
    <property type="match status" value="1"/>
</dbReference>
<keyword evidence="9" id="KW-1185">Reference proteome</keyword>
<evidence type="ECO:0000256" key="3">
    <source>
        <dbReference type="ARBA" id="ARBA00023315"/>
    </source>
</evidence>
<comment type="catalytic activity">
    <reaction evidence="4">
        <text>N-terminal L-aspartyl-[protein] + L-leucyl-tRNA(Leu) = N-terminal L-leucyl-L-aspartyl-[protein] + tRNA(Leu) + H(+)</text>
        <dbReference type="Rhea" id="RHEA:50420"/>
        <dbReference type="Rhea" id="RHEA-COMP:9613"/>
        <dbReference type="Rhea" id="RHEA-COMP:9622"/>
        <dbReference type="Rhea" id="RHEA-COMP:12669"/>
        <dbReference type="Rhea" id="RHEA-COMP:12674"/>
        <dbReference type="ChEBI" id="CHEBI:15378"/>
        <dbReference type="ChEBI" id="CHEBI:64720"/>
        <dbReference type="ChEBI" id="CHEBI:78442"/>
        <dbReference type="ChEBI" id="CHEBI:78494"/>
        <dbReference type="ChEBI" id="CHEBI:133042"/>
        <dbReference type="EC" id="2.3.2.29"/>
    </reaction>
</comment>
<evidence type="ECO:0000259" key="6">
    <source>
        <dbReference type="Pfam" id="PF04376"/>
    </source>
</evidence>
<dbReference type="InterPro" id="IPR007471">
    <property type="entry name" value="N-end_Aminoacyl_Trfase_N"/>
</dbReference>
<dbReference type="Proteomes" id="UP001062776">
    <property type="component" value="Unassembled WGS sequence"/>
</dbReference>
<evidence type="ECO:0000256" key="2">
    <source>
        <dbReference type="ARBA" id="ARBA00022679"/>
    </source>
</evidence>
<dbReference type="RefSeq" id="WP_306310224.1">
    <property type="nucleotide sequence ID" value="NZ_BAPV01000008.1"/>
</dbReference>
<dbReference type="PANTHER" id="PTHR21367">
    <property type="entry name" value="ARGININE-TRNA-PROTEIN TRANSFERASE 1"/>
    <property type="match status" value="1"/>
</dbReference>
<evidence type="ECO:0000259" key="7">
    <source>
        <dbReference type="Pfam" id="PF04377"/>
    </source>
</evidence>
<comment type="catalytic activity">
    <reaction evidence="4">
        <text>N-terminal L-glutamyl-[protein] + L-leucyl-tRNA(Leu) = N-terminal L-leucyl-L-glutamyl-[protein] + tRNA(Leu) + H(+)</text>
        <dbReference type="Rhea" id="RHEA:50412"/>
        <dbReference type="Rhea" id="RHEA-COMP:9613"/>
        <dbReference type="Rhea" id="RHEA-COMP:9622"/>
        <dbReference type="Rhea" id="RHEA-COMP:12664"/>
        <dbReference type="Rhea" id="RHEA-COMP:12668"/>
        <dbReference type="ChEBI" id="CHEBI:15378"/>
        <dbReference type="ChEBI" id="CHEBI:64721"/>
        <dbReference type="ChEBI" id="CHEBI:78442"/>
        <dbReference type="ChEBI" id="CHEBI:78494"/>
        <dbReference type="ChEBI" id="CHEBI:133041"/>
        <dbReference type="EC" id="2.3.2.29"/>
    </reaction>
</comment>
<dbReference type="InterPro" id="IPR007472">
    <property type="entry name" value="N-end_Aminoacyl_Trfase_C"/>
</dbReference>
<dbReference type="HAMAP" id="MF_00689">
    <property type="entry name" value="Bpt"/>
    <property type="match status" value="1"/>
</dbReference>
<dbReference type="InterPro" id="IPR017138">
    <property type="entry name" value="Asp_Glu_LeuTrfase"/>
</dbReference>
<proteinExistence type="inferred from homology"/>
<dbReference type="NCBIfam" id="NF002342">
    <property type="entry name" value="PRK01305.1-3"/>
    <property type="match status" value="1"/>
</dbReference>
<protein>
    <recommendedName>
        <fullName evidence="4">Aspartate/glutamate leucyltransferase</fullName>
        <ecNumber evidence="4">2.3.2.29</ecNumber>
    </recommendedName>
</protein>
<evidence type="ECO:0000256" key="1">
    <source>
        <dbReference type="ARBA" id="ARBA00022490"/>
    </source>
</evidence>
<feature type="domain" description="N-end rule aminoacyl transferase C-terminal" evidence="7">
    <location>
        <begin position="105"/>
        <end position="227"/>
    </location>
</feature>
<feature type="domain" description="N-end aminoacyl transferase N-terminal" evidence="6">
    <location>
        <begin position="15"/>
        <end position="85"/>
    </location>
</feature>
<organism evidence="8 9">
    <name type="scientific">Asaia krungthepensis NRIC 0535</name>
    <dbReference type="NCBI Taxonomy" id="1307925"/>
    <lineage>
        <taxon>Bacteria</taxon>
        <taxon>Pseudomonadati</taxon>
        <taxon>Pseudomonadota</taxon>
        <taxon>Alphaproteobacteria</taxon>
        <taxon>Acetobacterales</taxon>
        <taxon>Acetobacteraceae</taxon>
        <taxon>Asaia</taxon>
    </lineage>
</organism>
<keyword evidence="2 4" id="KW-0808">Transferase</keyword>
<comment type="similarity">
    <text evidence="4">Belongs to the R-transferase family. Bpt subfamily.</text>
</comment>
<accession>A0ABQ0Q1L2</accession>
<dbReference type="EMBL" id="BAPV01000008">
    <property type="protein sequence ID" value="GBQ86992.1"/>
    <property type="molecule type" value="Genomic_DNA"/>
</dbReference>
<keyword evidence="3 4" id="KW-0012">Acyltransferase</keyword>
<name>A0ABQ0Q1L2_9PROT</name>
<evidence type="ECO:0000313" key="9">
    <source>
        <dbReference type="Proteomes" id="UP001062776"/>
    </source>
</evidence>
<dbReference type="NCBIfam" id="NF002346">
    <property type="entry name" value="PRK01305.2-3"/>
    <property type="match status" value="1"/>
</dbReference>
<evidence type="ECO:0000256" key="4">
    <source>
        <dbReference type="HAMAP-Rule" id="MF_00689"/>
    </source>
</evidence>
<evidence type="ECO:0000256" key="5">
    <source>
        <dbReference type="SAM" id="MobiDB-lite"/>
    </source>
</evidence>
<dbReference type="Pfam" id="PF04377">
    <property type="entry name" value="ATE_C"/>
    <property type="match status" value="1"/>
</dbReference>
<dbReference type="InterPro" id="IPR030700">
    <property type="entry name" value="N-end_Aminoacyl_Trfase"/>
</dbReference>
<comment type="subcellular location">
    <subcellularLocation>
        <location evidence="4">Cytoplasm</location>
    </subcellularLocation>
</comment>
<gene>
    <name evidence="4" type="primary">bpt</name>
    <name evidence="8" type="ORF">AA0535_1170</name>
</gene>
<dbReference type="NCBIfam" id="NF002343">
    <property type="entry name" value="PRK01305.1-4"/>
    <property type="match status" value="1"/>
</dbReference>
<reference evidence="8" key="1">
    <citation type="submission" date="2013-04" db="EMBL/GenBank/DDBJ databases">
        <title>The genome sequencing project of 58 acetic acid bacteria.</title>
        <authorList>
            <person name="Okamoto-Kainuma A."/>
            <person name="Ishikawa M."/>
            <person name="Umino S."/>
            <person name="Koizumi Y."/>
            <person name="Shiwa Y."/>
            <person name="Yoshikawa H."/>
            <person name="Matsutani M."/>
            <person name="Matsushita K."/>
        </authorList>
    </citation>
    <scope>NUCLEOTIDE SEQUENCE</scope>
    <source>
        <strain evidence="8">NRIC 0535</strain>
    </source>
</reference>
<comment type="caution">
    <text evidence="8">The sequence shown here is derived from an EMBL/GenBank/DDBJ whole genome shotgun (WGS) entry which is preliminary data.</text>
</comment>
<dbReference type="NCBIfam" id="NF002341">
    <property type="entry name" value="PRK01305.1-1"/>
    <property type="match status" value="1"/>
</dbReference>
<dbReference type="EC" id="2.3.2.29" evidence="4"/>
<dbReference type="SUPFAM" id="SSF55729">
    <property type="entry name" value="Acyl-CoA N-acyltransferases (Nat)"/>
    <property type="match status" value="1"/>
</dbReference>
<evidence type="ECO:0000313" key="8">
    <source>
        <dbReference type="EMBL" id="GBQ86992.1"/>
    </source>
</evidence>
<comment type="function">
    <text evidence="4">Functions in the N-end rule pathway of protein degradation where it conjugates Leu from its aminoacyl-tRNA to the N-termini of proteins containing an N-terminal aspartate or glutamate.</text>
</comment>
<dbReference type="GO" id="GO:0016740">
    <property type="term" value="F:transferase activity"/>
    <property type="evidence" value="ECO:0007669"/>
    <property type="project" value="UniProtKB-KW"/>
</dbReference>